<feature type="region of interest" description="Disordered" evidence="1">
    <location>
        <begin position="58"/>
        <end position="86"/>
    </location>
</feature>
<sequence length="284" mass="30639">MGQHADENLPEVVPGQSPQVLSDQEALRYQLQLEERDPKYPVNLDDAPKCIETEPDHDRIATLSPGGASSVPWEPLSAVDNLPAGDRSTTYYESEKSERGTGMICGLRKKVFWLLLGAVLIIVAASVGGGVGGGIAAVNSRNHAVVEADSSSRSSQTSAPAPTTSSTPAPSSSTTSAPPAPEPTYLNNQTFPTPGFAFQAFEGRNYTVNSTKIYREEGFFDLPFPCLSYVWLPNSTDCCITFCNNRTYAGGWWCNEKRQTNASGAFPRIWIGCGKDAHEEHACS</sequence>
<organism evidence="3 4">
    <name type="scientific">Thyridium curvatum</name>
    <dbReference type="NCBI Taxonomy" id="1093900"/>
    <lineage>
        <taxon>Eukaryota</taxon>
        <taxon>Fungi</taxon>
        <taxon>Dikarya</taxon>
        <taxon>Ascomycota</taxon>
        <taxon>Pezizomycotina</taxon>
        <taxon>Sordariomycetes</taxon>
        <taxon>Sordariomycetidae</taxon>
        <taxon>Thyridiales</taxon>
        <taxon>Thyridiaceae</taxon>
        <taxon>Thyridium</taxon>
    </lineage>
</organism>
<accession>A0A507B3Q2</accession>
<dbReference type="STRING" id="1093900.A0A507B3Q2"/>
<feature type="transmembrane region" description="Helical" evidence="2">
    <location>
        <begin position="111"/>
        <end position="138"/>
    </location>
</feature>
<keyword evidence="2" id="KW-1133">Transmembrane helix</keyword>
<dbReference type="AlphaFoldDB" id="A0A507B3Q2"/>
<gene>
    <name evidence="3" type="ORF">E0L32_005889</name>
</gene>
<reference evidence="3 4" key="1">
    <citation type="submission" date="2019-06" db="EMBL/GenBank/DDBJ databases">
        <title>Draft genome sequence of the filamentous fungus Phialemoniopsis curvata isolated from diesel fuel.</title>
        <authorList>
            <person name="Varaljay V.A."/>
            <person name="Lyon W.J."/>
            <person name="Crouch A.L."/>
            <person name="Drake C.E."/>
            <person name="Hollomon J.M."/>
            <person name="Nadeau L.J."/>
            <person name="Nunn H.S."/>
            <person name="Stevenson B.S."/>
            <person name="Bojanowski C.L."/>
            <person name="Crookes-Goodson W.J."/>
        </authorList>
    </citation>
    <scope>NUCLEOTIDE SEQUENCE [LARGE SCALE GENOMIC DNA]</scope>
    <source>
        <strain evidence="3 4">D216</strain>
    </source>
</reference>
<feature type="region of interest" description="Disordered" evidence="1">
    <location>
        <begin position="1"/>
        <end position="21"/>
    </location>
</feature>
<keyword evidence="4" id="KW-1185">Reference proteome</keyword>
<comment type="caution">
    <text evidence="3">The sequence shown here is derived from an EMBL/GenBank/DDBJ whole genome shotgun (WGS) entry which is preliminary data.</text>
</comment>
<feature type="region of interest" description="Disordered" evidence="1">
    <location>
        <begin position="147"/>
        <end position="186"/>
    </location>
</feature>
<keyword evidence="2" id="KW-0812">Transmembrane</keyword>
<dbReference type="InParanoid" id="A0A507B3Q2"/>
<evidence type="ECO:0000256" key="1">
    <source>
        <dbReference type="SAM" id="MobiDB-lite"/>
    </source>
</evidence>
<dbReference type="Proteomes" id="UP000319257">
    <property type="component" value="Unassembled WGS sequence"/>
</dbReference>
<protein>
    <submittedName>
        <fullName evidence="3">Uncharacterized protein</fullName>
    </submittedName>
</protein>
<dbReference type="RefSeq" id="XP_030995397.1">
    <property type="nucleotide sequence ID" value="XM_031140461.1"/>
</dbReference>
<dbReference type="OrthoDB" id="5226655at2759"/>
<dbReference type="GeneID" id="41973336"/>
<keyword evidence="2" id="KW-0472">Membrane</keyword>
<name>A0A507B3Q2_9PEZI</name>
<proteinExistence type="predicted"/>
<evidence type="ECO:0000313" key="3">
    <source>
        <dbReference type="EMBL" id="TPX13686.1"/>
    </source>
</evidence>
<evidence type="ECO:0000256" key="2">
    <source>
        <dbReference type="SAM" id="Phobius"/>
    </source>
</evidence>
<feature type="compositionally biased region" description="Low complexity" evidence="1">
    <location>
        <begin position="151"/>
        <end position="177"/>
    </location>
</feature>
<dbReference type="EMBL" id="SKBQ01000032">
    <property type="protein sequence ID" value="TPX13686.1"/>
    <property type="molecule type" value="Genomic_DNA"/>
</dbReference>
<evidence type="ECO:0000313" key="4">
    <source>
        <dbReference type="Proteomes" id="UP000319257"/>
    </source>
</evidence>